<feature type="compositionally biased region" description="Low complexity" evidence="6">
    <location>
        <begin position="209"/>
        <end position="230"/>
    </location>
</feature>
<keyword evidence="4 5" id="KW-0440">LIM domain</keyword>
<feature type="compositionally biased region" description="Polar residues" evidence="6">
    <location>
        <begin position="37"/>
        <end position="49"/>
    </location>
</feature>
<evidence type="ECO:0000313" key="9">
    <source>
        <dbReference type="Proteomes" id="UP000028545"/>
    </source>
</evidence>
<dbReference type="EMBL" id="JOWA01000086">
    <property type="protein sequence ID" value="KEZ45244.1"/>
    <property type="molecule type" value="Genomic_DNA"/>
</dbReference>
<dbReference type="SMART" id="SM00132">
    <property type="entry name" value="LIM"/>
    <property type="match status" value="2"/>
</dbReference>
<feature type="compositionally biased region" description="Low complexity" evidence="6">
    <location>
        <begin position="421"/>
        <end position="431"/>
    </location>
</feature>
<dbReference type="Pfam" id="PF00412">
    <property type="entry name" value="LIM"/>
    <property type="match status" value="2"/>
</dbReference>
<dbReference type="VEuPathDB" id="FungiDB:SAPIO_CDS2717"/>
<dbReference type="Gene3D" id="2.10.110.10">
    <property type="entry name" value="Cysteine Rich Protein"/>
    <property type="match status" value="2"/>
</dbReference>
<dbReference type="OrthoDB" id="1112565at2759"/>
<feature type="domain" description="LIM zinc-binding" evidence="7">
    <location>
        <begin position="510"/>
        <end position="573"/>
    </location>
</feature>
<feature type="compositionally biased region" description="Low complexity" evidence="6">
    <location>
        <begin position="82"/>
        <end position="98"/>
    </location>
</feature>
<dbReference type="PROSITE" id="PS00478">
    <property type="entry name" value="LIM_DOMAIN_1"/>
    <property type="match status" value="1"/>
</dbReference>
<gene>
    <name evidence="8" type="ORF">SAPIO_CDS2717</name>
</gene>
<evidence type="ECO:0000256" key="2">
    <source>
        <dbReference type="ARBA" id="ARBA00022737"/>
    </source>
</evidence>
<proteinExistence type="predicted"/>
<dbReference type="PANTHER" id="PTHR24207">
    <property type="entry name" value="ZYX102 PROTEIN"/>
    <property type="match status" value="1"/>
</dbReference>
<dbReference type="PANTHER" id="PTHR24207:SF2">
    <property type="entry name" value="ZYX102 PROTEIN"/>
    <property type="match status" value="1"/>
</dbReference>
<dbReference type="GO" id="GO:0046872">
    <property type="term" value="F:metal ion binding"/>
    <property type="evidence" value="ECO:0007669"/>
    <property type="project" value="UniProtKB-KW"/>
</dbReference>
<dbReference type="GeneID" id="27721789"/>
<dbReference type="OMA" id="YAPKCSV"/>
<organism evidence="8 9">
    <name type="scientific">Pseudallescheria apiosperma</name>
    <name type="common">Scedosporium apiospermum</name>
    <dbReference type="NCBI Taxonomy" id="563466"/>
    <lineage>
        <taxon>Eukaryota</taxon>
        <taxon>Fungi</taxon>
        <taxon>Dikarya</taxon>
        <taxon>Ascomycota</taxon>
        <taxon>Pezizomycotina</taxon>
        <taxon>Sordariomycetes</taxon>
        <taxon>Hypocreomycetidae</taxon>
        <taxon>Microascales</taxon>
        <taxon>Microascaceae</taxon>
        <taxon>Scedosporium</taxon>
    </lineage>
</organism>
<feature type="compositionally biased region" description="Pro residues" evidence="6">
    <location>
        <begin position="668"/>
        <end position="692"/>
    </location>
</feature>
<feature type="region of interest" description="Disordered" evidence="6">
    <location>
        <begin position="31"/>
        <end position="507"/>
    </location>
</feature>
<feature type="domain" description="LIM zinc-binding" evidence="7">
    <location>
        <begin position="574"/>
        <end position="632"/>
    </location>
</feature>
<dbReference type="CDD" id="cd09397">
    <property type="entry name" value="LIM1_UF1"/>
    <property type="match status" value="1"/>
</dbReference>
<name>A0A084GD32_PSEDA</name>
<sequence>MATLPRESTFLPTIKCSTCGRQIEISLMGDHLCGQPEPQTSSPTTNGSWSRFGEPMPAKTERLPPRVDTNAANGGYMRPGQLTPVSTSSGSRSLSPRTPDGRSVGSRGNDFFEPTIASDFDSTSQDNRRPGGYGGFSERDDYDVDPLYPPSSPKRQQPTLSQRMNTIAPGPFDVAGQRGAPRNAFPSRDVQDSTTYGRAGSSIDRPGTAASNRSGMSSASNNNSGAGAYSLRAPRKNGYGGFGPPQEQDFEPEPFGTNSRSGTFPRSNNPAEPPTRTPSAPGPRPDRFRSRGEDGQSSLLGPDTSRPPPPRKSLVRPRTSGRGGTPSVDLAAEFGIGNPYHAPSASISSAVSSYSQNSTASPPRTASRRLPSGGRKPSDTSNIDDLMSDLQASMSEMQSPPRLERNPSIGSRGRSRDGRYSSRSRSASRPRQQGPASYDRPNFDLKAEVDRFNYNASSRDQSEPSYGGSLRTGGTRNLADGDRRGREMPGSYGSSMPRREPSRGPQPYRGMCKACGEEIRGKSISSADGRLTGKYHKACFVCTTCREPFTSTEFYVLNDKPYCELHYHQLNGSLCGSCGRGIEGQYLEDESLVKYHVGCFRCADCGMSLSNGYFEVDGKSYCEPDAWRRVQQAPSMANGYGLMPDPNLASPVSDYSPARTNPMSPMTPAFPRPPPGTFPPSPASSRGPPTPMGLPQRPGDRGLSGPPGPPRRPIGLPRGQRLPPGMGPVPRPRMNKRMTRLGMM</sequence>
<feature type="compositionally biased region" description="Basic and acidic residues" evidence="6">
    <location>
        <begin position="441"/>
        <end position="451"/>
    </location>
</feature>
<evidence type="ECO:0000256" key="4">
    <source>
        <dbReference type="ARBA" id="ARBA00023038"/>
    </source>
</evidence>
<dbReference type="Proteomes" id="UP000028545">
    <property type="component" value="Unassembled WGS sequence"/>
</dbReference>
<dbReference type="SUPFAM" id="SSF57716">
    <property type="entry name" value="Glucocorticoid receptor-like (DNA-binding domain)"/>
    <property type="match status" value="1"/>
</dbReference>
<keyword evidence="2" id="KW-0677">Repeat</keyword>
<feature type="region of interest" description="Disordered" evidence="6">
    <location>
        <begin position="648"/>
        <end position="744"/>
    </location>
</feature>
<dbReference type="RefSeq" id="XP_016645043.1">
    <property type="nucleotide sequence ID" value="XM_016785667.1"/>
</dbReference>
<feature type="compositionally biased region" description="Pro residues" evidence="6">
    <location>
        <begin position="271"/>
        <end position="283"/>
    </location>
</feature>
<evidence type="ECO:0000259" key="7">
    <source>
        <dbReference type="PROSITE" id="PS50023"/>
    </source>
</evidence>
<feature type="compositionally biased region" description="Low complexity" evidence="6">
    <location>
        <begin position="713"/>
        <end position="724"/>
    </location>
</feature>
<feature type="compositionally biased region" description="Basic and acidic residues" evidence="6">
    <location>
        <begin position="284"/>
        <end position="294"/>
    </location>
</feature>
<dbReference type="CDD" id="cd08368">
    <property type="entry name" value="LIM"/>
    <property type="match status" value="1"/>
</dbReference>
<protein>
    <submittedName>
        <fullName evidence="8">LIM domain-containing protein</fullName>
    </submittedName>
</protein>
<evidence type="ECO:0000313" key="8">
    <source>
        <dbReference type="EMBL" id="KEZ45244.1"/>
    </source>
</evidence>
<feature type="compositionally biased region" description="Low complexity" evidence="6">
    <location>
        <begin position="342"/>
        <end position="361"/>
    </location>
</feature>
<evidence type="ECO:0000256" key="5">
    <source>
        <dbReference type="PROSITE-ProRule" id="PRU00125"/>
    </source>
</evidence>
<evidence type="ECO:0000256" key="1">
    <source>
        <dbReference type="ARBA" id="ARBA00022723"/>
    </source>
</evidence>
<reference evidence="8 9" key="1">
    <citation type="journal article" date="2014" name="Genome Announc.">
        <title>Draft genome sequence of the pathogenic fungus Scedosporium apiospermum.</title>
        <authorList>
            <person name="Vandeputte P."/>
            <person name="Ghamrawi S."/>
            <person name="Rechenmann M."/>
            <person name="Iltis A."/>
            <person name="Giraud S."/>
            <person name="Fleury M."/>
            <person name="Thornton C."/>
            <person name="Delhaes L."/>
            <person name="Meyer W."/>
            <person name="Papon N."/>
            <person name="Bouchara J.P."/>
        </authorList>
    </citation>
    <scope>NUCLEOTIDE SEQUENCE [LARGE SCALE GENOMIC DNA]</scope>
    <source>
        <strain evidence="8 9">IHEM 14462</strain>
    </source>
</reference>
<feature type="compositionally biased region" description="Polar residues" evidence="6">
    <location>
        <begin position="257"/>
        <end position="270"/>
    </location>
</feature>
<dbReference type="GO" id="GO:0030695">
    <property type="term" value="F:GTPase regulator activity"/>
    <property type="evidence" value="ECO:0007669"/>
    <property type="project" value="UniProtKB-ARBA"/>
</dbReference>
<dbReference type="InterPro" id="IPR001781">
    <property type="entry name" value="Znf_LIM"/>
</dbReference>
<keyword evidence="3 5" id="KW-0862">Zinc</keyword>
<feature type="compositionally biased region" description="Polar residues" evidence="6">
    <location>
        <begin position="153"/>
        <end position="165"/>
    </location>
</feature>
<keyword evidence="9" id="KW-1185">Reference proteome</keyword>
<evidence type="ECO:0000256" key="3">
    <source>
        <dbReference type="ARBA" id="ARBA00022833"/>
    </source>
</evidence>
<dbReference type="HOGENOM" id="CLU_014492_1_0_1"/>
<accession>A0A084GD32</accession>
<dbReference type="PROSITE" id="PS50023">
    <property type="entry name" value="LIM_DOMAIN_2"/>
    <property type="match status" value="2"/>
</dbReference>
<keyword evidence="1 5" id="KW-0479">Metal-binding</keyword>
<evidence type="ECO:0000256" key="6">
    <source>
        <dbReference type="SAM" id="MobiDB-lite"/>
    </source>
</evidence>
<dbReference type="FunFam" id="2.10.110.10:FF:000105">
    <property type="entry name" value="Similar to LIM domain-containing protein"/>
    <property type="match status" value="1"/>
</dbReference>
<comment type="caution">
    <text evidence="8">The sequence shown here is derived from an EMBL/GenBank/DDBJ whole genome shotgun (WGS) entry which is preliminary data.</text>
</comment>
<dbReference type="AlphaFoldDB" id="A0A084GD32"/>
<dbReference type="KEGG" id="sapo:SAPIO_CDS2717"/>
<feature type="compositionally biased region" description="Basic residues" evidence="6">
    <location>
        <begin position="733"/>
        <end position="744"/>
    </location>
</feature>